<feature type="compositionally biased region" description="Polar residues" evidence="1">
    <location>
        <begin position="82"/>
        <end position="99"/>
    </location>
</feature>
<evidence type="ECO:0000313" key="3">
    <source>
        <dbReference type="Proteomes" id="UP001629230"/>
    </source>
</evidence>
<name>A0ABW9B3N4_9BURK</name>
<evidence type="ECO:0000313" key="2">
    <source>
        <dbReference type="EMBL" id="MFM0006878.1"/>
    </source>
</evidence>
<accession>A0ABW9B3N4</accession>
<evidence type="ECO:0000256" key="1">
    <source>
        <dbReference type="SAM" id="MobiDB-lite"/>
    </source>
</evidence>
<organism evidence="2 3">
    <name type="scientific">Paraburkholderia dipogonis</name>
    <dbReference type="NCBI Taxonomy" id="1211383"/>
    <lineage>
        <taxon>Bacteria</taxon>
        <taxon>Pseudomonadati</taxon>
        <taxon>Pseudomonadota</taxon>
        <taxon>Betaproteobacteria</taxon>
        <taxon>Burkholderiales</taxon>
        <taxon>Burkholderiaceae</taxon>
        <taxon>Paraburkholderia</taxon>
    </lineage>
</organism>
<reference evidence="2 3" key="1">
    <citation type="journal article" date="2024" name="Chem. Sci.">
        <title>Discovery of megapolipeptins by genome mining of a Burkholderiales bacteria collection.</title>
        <authorList>
            <person name="Paulo B.S."/>
            <person name="Recchia M.J.J."/>
            <person name="Lee S."/>
            <person name="Fergusson C.H."/>
            <person name="Romanowski S.B."/>
            <person name="Hernandez A."/>
            <person name="Krull N."/>
            <person name="Liu D.Y."/>
            <person name="Cavanagh H."/>
            <person name="Bos A."/>
            <person name="Gray C.A."/>
            <person name="Murphy B.T."/>
            <person name="Linington R.G."/>
            <person name="Eustaquio A.S."/>
        </authorList>
    </citation>
    <scope>NUCLEOTIDE SEQUENCE [LARGE SCALE GENOMIC DNA]</scope>
    <source>
        <strain evidence="2 3">RL17-350-BIC-A</strain>
    </source>
</reference>
<dbReference type="RefSeq" id="WP_408181312.1">
    <property type="nucleotide sequence ID" value="NZ_JAQQEZ010000048.1"/>
</dbReference>
<gene>
    <name evidence="2" type="ORF">PQR57_38675</name>
</gene>
<keyword evidence="3" id="KW-1185">Reference proteome</keyword>
<dbReference type="Proteomes" id="UP001629230">
    <property type="component" value="Unassembled WGS sequence"/>
</dbReference>
<feature type="region of interest" description="Disordered" evidence="1">
    <location>
        <begin position="76"/>
        <end position="99"/>
    </location>
</feature>
<comment type="caution">
    <text evidence="2">The sequence shown here is derived from an EMBL/GenBank/DDBJ whole genome shotgun (WGS) entry which is preliminary data.</text>
</comment>
<proteinExistence type="predicted"/>
<sequence>MKCGYLGWIIDATPEFSLGKFFAHARLVRVSPDEDVDGEMHIERNLSWFDTEEEAIEVAQQWAFVWICDRDGSFAGRPFQPPTNQKGTSAQTPAGRSAG</sequence>
<protein>
    <submittedName>
        <fullName evidence="2">Uncharacterized protein</fullName>
    </submittedName>
</protein>
<dbReference type="EMBL" id="JAQQEZ010000048">
    <property type="protein sequence ID" value="MFM0006878.1"/>
    <property type="molecule type" value="Genomic_DNA"/>
</dbReference>